<dbReference type="Pfam" id="PF01833">
    <property type="entry name" value="TIG"/>
    <property type="match status" value="1"/>
</dbReference>
<dbReference type="AlphaFoldDB" id="A0A521FFK4"/>
<organism evidence="2 3">
    <name type="scientific">Flavobacterium nitrogenifigens</name>
    <dbReference type="NCBI Taxonomy" id="1617283"/>
    <lineage>
        <taxon>Bacteria</taxon>
        <taxon>Pseudomonadati</taxon>
        <taxon>Bacteroidota</taxon>
        <taxon>Flavobacteriia</taxon>
        <taxon>Flavobacteriales</taxon>
        <taxon>Flavobacteriaceae</taxon>
        <taxon>Flavobacterium</taxon>
    </lineage>
</organism>
<accession>A0A521FFK4</accession>
<dbReference type="Proteomes" id="UP000319267">
    <property type="component" value="Unassembled WGS sequence"/>
</dbReference>
<dbReference type="Gene3D" id="2.60.40.10">
    <property type="entry name" value="Immunoglobulins"/>
    <property type="match status" value="1"/>
</dbReference>
<gene>
    <name evidence="2" type="ORF">SAMN06265220_11144</name>
</gene>
<evidence type="ECO:0000259" key="1">
    <source>
        <dbReference type="Pfam" id="PF01833"/>
    </source>
</evidence>
<dbReference type="InterPro" id="IPR013783">
    <property type="entry name" value="Ig-like_fold"/>
</dbReference>
<dbReference type="SUPFAM" id="SSF81296">
    <property type="entry name" value="E set domains"/>
    <property type="match status" value="1"/>
</dbReference>
<dbReference type="InterPro" id="IPR002909">
    <property type="entry name" value="IPT_dom"/>
</dbReference>
<protein>
    <submittedName>
        <fullName evidence="2">IPT/TIG domain-containing protein</fullName>
    </submittedName>
</protein>
<proteinExistence type="predicted"/>
<evidence type="ECO:0000313" key="2">
    <source>
        <dbReference type="EMBL" id="SMO94963.1"/>
    </source>
</evidence>
<feature type="domain" description="IPT/TIG" evidence="1">
    <location>
        <begin position="69"/>
        <end position="131"/>
    </location>
</feature>
<dbReference type="EMBL" id="FXTQ01000011">
    <property type="protein sequence ID" value="SMO94963.1"/>
    <property type="molecule type" value="Genomic_DNA"/>
</dbReference>
<evidence type="ECO:0000313" key="3">
    <source>
        <dbReference type="Proteomes" id="UP000319267"/>
    </source>
</evidence>
<dbReference type="RefSeq" id="WP_111376027.1">
    <property type="nucleotide sequence ID" value="NZ_CP043612.1"/>
</dbReference>
<dbReference type="InterPro" id="IPR014756">
    <property type="entry name" value="Ig_E-set"/>
</dbReference>
<sequence>MGKKNITSLLLVKNFQKLISYAKTILYPPKKILRMKYLLSILTLCLLIGCSGTNEEEVQNPTPESPLFTIQSISANSANIGDTITIKGENFNPNAAYTVTFNGTNAQIVQITSVAIRVIVPAGTTPGPLIVASEGTTANAGYVSIIGQNRLFAYKREIIELNSITGAESKFFVYNTESDYLTELEYFAPTHEIIGQGFSNGNGNTYRLFKVKLADKTITETAYKGYDQLIATTTKLYGYRLYEGIVELNPNTGSEIGSLIHTGSDQVYGFIYNPHTNEIMGDKWLLDKNGNNIHKLSKVNLSDHTMTENIYYGYDELIPASNGKLYAYRATKRIVELDPSTGAEIKTLTNITDEHVSHLTYYPQTDQIIGKKIIFNNGIPTYKLLKLDLKNNSLSEKNILKDDYDYLVVTD</sequence>
<keyword evidence="3" id="KW-1185">Reference proteome</keyword>
<dbReference type="CDD" id="cd00102">
    <property type="entry name" value="IPT"/>
    <property type="match status" value="1"/>
</dbReference>
<dbReference type="OrthoDB" id="1340637at2"/>
<name>A0A521FFK4_9FLAO</name>
<reference evidence="2 3" key="1">
    <citation type="submission" date="2017-05" db="EMBL/GenBank/DDBJ databases">
        <authorList>
            <person name="Varghese N."/>
            <person name="Submissions S."/>
        </authorList>
    </citation>
    <scope>NUCLEOTIDE SEQUENCE [LARGE SCALE GENOMIC DNA]</scope>
    <source>
        <strain evidence="2 3">DSM 29982</strain>
    </source>
</reference>